<proteinExistence type="predicted"/>
<dbReference type="EMBL" id="LN859280">
    <property type="protein sequence ID" value="CRZ26219.1"/>
    <property type="molecule type" value="Genomic_DNA"/>
</dbReference>
<accession>A0A1I9GDJ1</accession>
<evidence type="ECO:0000313" key="1">
    <source>
        <dbReference type="EMBL" id="CRZ26219.1"/>
    </source>
</evidence>
<sequence length="48" mass="5444">CQRFTIRNVNEIGSATISYRINKKIYAKSKPTTTKDCPTDRYGGSNVF</sequence>
<organism evidence="1">
    <name type="scientific">Brugia malayi</name>
    <name type="common">Filarial nematode worm</name>
    <dbReference type="NCBI Taxonomy" id="6279"/>
    <lineage>
        <taxon>Eukaryota</taxon>
        <taxon>Metazoa</taxon>
        <taxon>Ecdysozoa</taxon>
        <taxon>Nematoda</taxon>
        <taxon>Chromadorea</taxon>
        <taxon>Rhabditida</taxon>
        <taxon>Spirurina</taxon>
        <taxon>Spiruromorpha</taxon>
        <taxon>Filarioidea</taxon>
        <taxon>Onchocercidae</taxon>
        <taxon>Brugia</taxon>
    </lineage>
</organism>
<protein>
    <submittedName>
        <fullName evidence="1">Bm7541</fullName>
    </submittedName>
</protein>
<gene>
    <name evidence="1" type="primary">Bm7541</name>
    <name evidence="1" type="ORF">BM_Bm7541</name>
</gene>
<reference evidence="1" key="2">
    <citation type="submission" date="2012-12" db="EMBL/GenBank/DDBJ databases">
        <authorList>
            <consortium name="WormBase Consortium"/>
            <person name="Ghedin E."/>
            <person name="Paulini M."/>
        </authorList>
    </citation>
    <scope>NUCLEOTIDE SEQUENCE</scope>
    <source>
        <strain evidence="1">FR3</strain>
    </source>
</reference>
<dbReference type="AlphaFoldDB" id="A0A1I9GDJ1"/>
<name>A0A1I9GDJ1_BRUMA</name>
<reference evidence="1" key="1">
    <citation type="journal article" date="2007" name="Science">
        <title>Draft genome of the filarial nematode parasite Brugia malayi.</title>
        <authorList>
            <person name="Ghedin E."/>
            <person name="Wang S."/>
            <person name="Spiro D."/>
            <person name="Caler E."/>
            <person name="Zhao Q."/>
            <person name="Crabtree J."/>
            <person name="Allen J.E."/>
            <person name="Delcher A.L."/>
            <person name="Guiliano D.B."/>
            <person name="Miranda-Saavedra D."/>
            <person name="Angiuoli S.V."/>
            <person name="Creasy T."/>
            <person name="Amedeo P."/>
            <person name="Haas B."/>
            <person name="El-Sayed N.M."/>
            <person name="Wortman J.R."/>
            <person name="Feldblyum T."/>
            <person name="Tallon L."/>
            <person name="Schatz M."/>
            <person name="Shumway M."/>
            <person name="Koo H."/>
            <person name="Salzberg S.L."/>
            <person name="Schobel S."/>
            <person name="Pertea M."/>
            <person name="Pop M."/>
            <person name="White O."/>
            <person name="Barton G.J."/>
            <person name="Carlow C.K."/>
            <person name="Crawford M.J."/>
            <person name="Daub J."/>
            <person name="Dimmic M.W."/>
            <person name="Estes C.F."/>
            <person name="Foster J.M."/>
            <person name="Ganatra M."/>
            <person name="Gregory W.F."/>
            <person name="Johnson N.M."/>
            <person name="Jin J."/>
            <person name="Komuniecki R."/>
            <person name="Korf I."/>
            <person name="Kumar S."/>
            <person name="Laney S."/>
            <person name="Li B.W."/>
            <person name="Li W."/>
            <person name="Lindblom T.H."/>
            <person name="Lustigman S."/>
            <person name="Ma D."/>
            <person name="Maina C.V."/>
            <person name="Martin D.M."/>
            <person name="McCarter J.P."/>
            <person name="McReynolds L."/>
            <person name="Mitreva M."/>
            <person name="Nutman T.B."/>
            <person name="Parkinson J."/>
            <person name="Peregrin-Alvarez J.M."/>
            <person name="Poole C."/>
            <person name="Ren Q."/>
            <person name="Saunders L."/>
            <person name="Sluder A.E."/>
            <person name="Smith K."/>
            <person name="Stanke M."/>
            <person name="Unnasch T.R."/>
            <person name="Ware J."/>
            <person name="Wei A.D."/>
            <person name="Weil G."/>
            <person name="Williams D.J."/>
            <person name="Zhang Y."/>
            <person name="Williams S.A."/>
            <person name="Fraser-Liggett C."/>
            <person name="Slatko B."/>
            <person name="Blaxter M.L."/>
            <person name="Scott A.L."/>
        </authorList>
    </citation>
    <scope>NUCLEOTIDE SEQUENCE</scope>
    <source>
        <strain evidence="1">FR3</strain>
    </source>
</reference>
<feature type="non-terminal residue" evidence="1">
    <location>
        <position position="1"/>
    </location>
</feature>